<comment type="caution">
    <text evidence="1">The sequence shown here is derived from an EMBL/GenBank/DDBJ whole genome shotgun (WGS) entry which is preliminary data.</text>
</comment>
<protein>
    <submittedName>
        <fullName evidence="1">Uncharacterized protein</fullName>
    </submittedName>
</protein>
<sequence>MHHALTISEIVHEIFSYLPGPTPYLEVYPDGGTNHKSLAALAVTCRAFLDPALAVRWRRLCGLKPFIVLFPNDI</sequence>
<dbReference type="EMBL" id="MU267828">
    <property type="protein sequence ID" value="KAH7908351.1"/>
    <property type="molecule type" value="Genomic_DNA"/>
</dbReference>
<organism evidence="1 2">
    <name type="scientific">Hygrophoropsis aurantiaca</name>
    <dbReference type="NCBI Taxonomy" id="72124"/>
    <lineage>
        <taxon>Eukaryota</taxon>
        <taxon>Fungi</taxon>
        <taxon>Dikarya</taxon>
        <taxon>Basidiomycota</taxon>
        <taxon>Agaricomycotina</taxon>
        <taxon>Agaricomycetes</taxon>
        <taxon>Agaricomycetidae</taxon>
        <taxon>Boletales</taxon>
        <taxon>Coniophorineae</taxon>
        <taxon>Hygrophoropsidaceae</taxon>
        <taxon>Hygrophoropsis</taxon>
    </lineage>
</organism>
<evidence type="ECO:0000313" key="1">
    <source>
        <dbReference type="EMBL" id="KAH7908351.1"/>
    </source>
</evidence>
<keyword evidence="2" id="KW-1185">Reference proteome</keyword>
<dbReference type="Proteomes" id="UP000790377">
    <property type="component" value="Unassembled WGS sequence"/>
</dbReference>
<name>A0ACB8A570_9AGAM</name>
<reference evidence="1" key="1">
    <citation type="journal article" date="2021" name="New Phytol.">
        <title>Evolutionary innovations through gain and loss of genes in the ectomycorrhizal Boletales.</title>
        <authorList>
            <person name="Wu G."/>
            <person name="Miyauchi S."/>
            <person name="Morin E."/>
            <person name="Kuo A."/>
            <person name="Drula E."/>
            <person name="Varga T."/>
            <person name="Kohler A."/>
            <person name="Feng B."/>
            <person name="Cao Y."/>
            <person name="Lipzen A."/>
            <person name="Daum C."/>
            <person name="Hundley H."/>
            <person name="Pangilinan J."/>
            <person name="Johnson J."/>
            <person name="Barry K."/>
            <person name="LaButti K."/>
            <person name="Ng V."/>
            <person name="Ahrendt S."/>
            <person name="Min B."/>
            <person name="Choi I.G."/>
            <person name="Park H."/>
            <person name="Plett J.M."/>
            <person name="Magnuson J."/>
            <person name="Spatafora J.W."/>
            <person name="Nagy L.G."/>
            <person name="Henrissat B."/>
            <person name="Grigoriev I.V."/>
            <person name="Yang Z.L."/>
            <person name="Xu J."/>
            <person name="Martin F.M."/>
        </authorList>
    </citation>
    <scope>NUCLEOTIDE SEQUENCE</scope>
    <source>
        <strain evidence="1">ATCC 28755</strain>
    </source>
</reference>
<accession>A0ACB8A570</accession>
<feature type="non-terminal residue" evidence="1">
    <location>
        <position position="74"/>
    </location>
</feature>
<evidence type="ECO:0000313" key="2">
    <source>
        <dbReference type="Proteomes" id="UP000790377"/>
    </source>
</evidence>
<gene>
    <name evidence="1" type="ORF">BJ138DRAFT_991961</name>
</gene>
<proteinExistence type="predicted"/>